<dbReference type="InterPro" id="IPR050266">
    <property type="entry name" value="AB_hydrolase_sf"/>
</dbReference>
<dbReference type="PANTHER" id="PTHR43798:SF31">
    <property type="entry name" value="AB HYDROLASE SUPERFAMILY PROTEIN YCLE"/>
    <property type="match status" value="1"/>
</dbReference>
<dbReference type="Gene3D" id="3.40.50.1820">
    <property type="entry name" value="alpha/beta hydrolase"/>
    <property type="match status" value="1"/>
</dbReference>
<dbReference type="Proteomes" id="UP000240259">
    <property type="component" value="Unassembled WGS sequence"/>
</dbReference>
<accession>A0A2T4J0X9</accession>
<dbReference type="OrthoDB" id="9804723at2"/>
<dbReference type="InterPro" id="IPR029058">
    <property type="entry name" value="AB_hydrolase_fold"/>
</dbReference>
<evidence type="ECO:0000313" key="4">
    <source>
        <dbReference type="Proteomes" id="UP000240259"/>
    </source>
</evidence>
<organism evidence="3 4">
    <name type="scientific">Mesorhizobium helmanticense</name>
    <dbReference type="NCBI Taxonomy" id="1776423"/>
    <lineage>
        <taxon>Bacteria</taxon>
        <taxon>Pseudomonadati</taxon>
        <taxon>Pseudomonadota</taxon>
        <taxon>Alphaproteobacteria</taxon>
        <taxon>Hyphomicrobiales</taxon>
        <taxon>Phyllobacteriaceae</taxon>
        <taxon>Mesorhizobium</taxon>
    </lineage>
</organism>
<evidence type="ECO:0000259" key="2">
    <source>
        <dbReference type="Pfam" id="PF00561"/>
    </source>
</evidence>
<evidence type="ECO:0000256" key="1">
    <source>
        <dbReference type="ARBA" id="ARBA00022801"/>
    </source>
</evidence>
<dbReference type="PRINTS" id="PR00111">
    <property type="entry name" value="ABHYDROLASE"/>
</dbReference>
<dbReference type="GO" id="GO:0016787">
    <property type="term" value="F:hydrolase activity"/>
    <property type="evidence" value="ECO:0007669"/>
    <property type="project" value="UniProtKB-KW"/>
</dbReference>
<dbReference type="PANTHER" id="PTHR43798">
    <property type="entry name" value="MONOACYLGLYCEROL LIPASE"/>
    <property type="match status" value="1"/>
</dbReference>
<protein>
    <submittedName>
        <fullName evidence="3">Alpha/beta hydrolase</fullName>
    </submittedName>
</protein>
<dbReference type="InterPro" id="IPR000073">
    <property type="entry name" value="AB_hydrolase_1"/>
</dbReference>
<name>A0A2T4J0X9_9HYPH</name>
<dbReference type="GO" id="GO:0016020">
    <property type="term" value="C:membrane"/>
    <property type="evidence" value="ECO:0007669"/>
    <property type="project" value="TreeGrafter"/>
</dbReference>
<dbReference type="RefSeq" id="WP_107648059.1">
    <property type="nucleotide sequence ID" value="NZ_PZJX01000007.1"/>
</dbReference>
<feature type="domain" description="AB hydrolase-1" evidence="2">
    <location>
        <begin position="26"/>
        <end position="255"/>
    </location>
</feature>
<dbReference type="Pfam" id="PF00561">
    <property type="entry name" value="Abhydrolase_1"/>
    <property type="match status" value="1"/>
</dbReference>
<gene>
    <name evidence="3" type="ORF">C9427_04930</name>
</gene>
<keyword evidence="4" id="KW-1185">Reference proteome</keyword>
<reference evidence="3 4" key="1">
    <citation type="submission" date="2018-03" db="EMBL/GenBank/DDBJ databases">
        <title>Genome sequence of the symbiotic type strain Mesorhizobium helmanticense CSLC115NT isolated from Lotus corniculatus nodules.</title>
        <authorList>
            <person name="Sannazzaro A.I."/>
            <person name="Torres Tejerizo G.A."/>
            <person name="Dip D."/>
            <person name="Caballero M."/>
            <person name="Pistorio M."/>
            <person name="Estrella M.J."/>
        </authorList>
    </citation>
    <scope>NUCLEOTIDE SEQUENCE [LARGE SCALE GENOMIC DNA]</scope>
    <source>
        <strain evidence="3 4">CSLC115N</strain>
    </source>
</reference>
<keyword evidence="1 3" id="KW-0378">Hydrolase</keyword>
<evidence type="ECO:0000313" key="3">
    <source>
        <dbReference type="EMBL" id="PTE11565.1"/>
    </source>
</evidence>
<dbReference type="EMBL" id="PZJX01000007">
    <property type="protein sequence ID" value="PTE11565.1"/>
    <property type="molecule type" value="Genomic_DNA"/>
</dbReference>
<comment type="caution">
    <text evidence="3">The sequence shown here is derived from an EMBL/GenBank/DDBJ whole genome shotgun (WGS) entry which is preliminary data.</text>
</comment>
<proteinExistence type="predicted"/>
<dbReference type="SUPFAM" id="SSF53474">
    <property type="entry name" value="alpha/beta-Hydrolases"/>
    <property type="match status" value="1"/>
</dbReference>
<dbReference type="AlphaFoldDB" id="A0A2T4J0X9"/>
<sequence>MATTVRTIETSHGTIAARESGGTGMPVLMIHGNSSSGAVFRNQFDGRIGATYHLIAADLPGHGESGNAVDPERSYSMPGYADAMTEVMNRLGIEKAAVFGWSLGGHIGLEMIDRYPGMLGLMITGTPPIAAADLSKGFKTSPHMNLAGQEIFTEEDIDAYAHSTCGEPYDQLLRNAVARTDGRARALMLGKFASGFGNDQSQIILGKTPPIAVLNGADEPFVDTDFVDTIPFSNLWEGKKHLIGKSGHAPFWDSPDRFDPIFDRFLKSLELGWR</sequence>